<dbReference type="InterPro" id="IPR036182">
    <property type="entry name" value="PCuAC_sf"/>
</dbReference>
<evidence type="ECO:0000313" key="2">
    <source>
        <dbReference type="EMBL" id="OIQ78924.1"/>
    </source>
</evidence>
<dbReference type="AlphaFoldDB" id="A0A1J5QFZ9"/>
<evidence type="ECO:0000256" key="1">
    <source>
        <dbReference type="SAM" id="MobiDB-lite"/>
    </source>
</evidence>
<evidence type="ECO:0008006" key="3">
    <source>
        <dbReference type="Google" id="ProtNLM"/>
    </source>
</evidence>
<accession>A0A1J5QFZ9</accession>
<organism evidence="2">
    <name type="scientific">mine drainage metagenome</name>
    <dbReference type="NCBI Taxonomy" id="410659"/>
    <lineage>
        <taxon>unclassified sequences</taxon>
        <taxon>metagenomes</taxon>
        <taxon>ecological metagenomes</taxon>
    </lineage>
</organism>
<reference evidence="2" key="1">
    <citation type="submission" date="2016-10" db="EMBL/GenBank/DDBJ databases">
        <title>Sequence of Gallionella enrichment culture.</title>
        <authorList>
            <person name="Poehlein A."/>
            <person name="Muehling M."/>
            <person name="Daniel R."/>
        </authorList>
    </citation>
    <scope>NUCLEOTIDE SEQUENCE</scope>
</reference>
<dbReference type="PANTHER" id="PTHR36302:SF1">
    <property type="entry name" value="COPPER CHAPERONE PCU(A)C"/>
    <property type="match status" value="1"/>
</dbReference>
<dbReference type="SUPFAM" id="SSF110087">
    <property type="entry name" value="DR1885-like metal-binding protein"/>
    <property type="match status" value="1"/>
</dbReference>
<sequence>MSSMPTPHHKSHGLARRALLASCVAAAAMTIAPAFATGIATVQAKGAWIRWLPANLPAGGYVQLSNTGDKPAVLLGAESPDYGNTMLHQTVNKGGVSEMIHVDKITIPAHGHMAFSPGGYHIMLMQPRKEVKPGDKVPITFRFEGGKTLTVDFEVRKPGASGPGSMKGMDMGGMHDMHPQKP</sequence>
<dbReference type="PROSITE" id="PS51318">
    <property type="entry name" value="TAT"/>
    <property type="match status" value="1"/>
</dbReference>
<dbReference type="EMBL" id="MLJW01001307">
    <property type="protein sequence ID" value="OIQ78924.1"/>
    <property type="molecule type" value="Genomic_DNA"/>
</dbReference>
<name>A0A1J5QFZ9_9ZZZZ</name>
<gene>
    <name evidence="2" type="ORF">GALL_393540</name>
</gene>
<dbReference type="InterPro" id="IPR007410">
    <property type="entry name" value="LpqE-like"/>
</dbReference>
<proteinExistence type="predicted"/>
<feature type="region of interest" description="Disordered" evidence="1">
    <location>
        <begin position="155"/>
        <end position="182"/>
    </location>
</feature>
<feature type="compositionally biased region" description="Low complexity" evidence="1">
    <location>
        <begin position="163"/>
        <end position="172"/>
    </location>
</feature>
<dbReference type="Gene3D" id="2.60.40.1890">
    <property type="entry name" value="PCu(A)C copper chaperone"/>
    <property type="match status" value="1"/>
</dbReference>
<protein>
    <recommendedName>
        <fullName evidence="3">Copper chaperone PCu(A)C</fullName>
    </recommendedName>
</protein>
<dbReference type="Pfam" id="PF04314">
    <property type="entry name" value="PCuAC"/>
    <property type="match status" value="1"/>
</dbReference>
<comment type="caution">
    <text evidence="2">The sequence shown here is derived from an EMBL/GenBank/DDBJ whole genome shotgun (WGS) entry which is preliminary data.</text>
</comment>
<feature type="compositionally biased region" description="Basic and acidic residues" evidence="1">
    <location>
        <begin position="173"/>
        <end position="182"/>
    </location>
</feature>
<dbReference type="PANTHER" id="PTHR36302">
    <property type="entry name" value="BLR7088 PROTEIN"/>
    <property type="match status" value="1"/>
</dbReference>
<dbReference type="InterPro" id="IPR006311">
    <property type="entry name" value="TAT_signal"/>
</dbReference>
<dbReference type="InterPro" id="IPR058248">
    <property type="entry name" value="Lxx211020-like"/>
</dbReference>